<dbReference type="InterPro" id="IPR000834">
    <property type="entry name" value="Peptidase_M14"/>
</dbReference>
<gene>
    <name evidence="10" type="ORF">g.10565</name>
</gene>
<evidence type="ECO:0000256" key="1">
    <source>
        <dbReference type="ARBA" id="ARBA00001947"/>
    </source>
</evidence>
<keyword evidence="5" id="KW-0862">Zinc</keyword>
<keyword evidence="8" id="KW-0812">Transmembrane</keyword>
<dbReference type="GO" id="GO:0006508">
    <property type="term" value="P:proteolysis"/>
    <property type="evidence" value="ECO:0007669"/>
    <property type="project" value="UniProtKB-KW"/>
</dbReference>
<dbReference type="Pfam" id="PF00246">
    <property type="entry name" value="Peptidase_M14"/>
    <property type="match status" value="1"/>
</dbReference>
<dbReference type="PANTHER" id="PTHR11705">
    <property type="entry name" value="PROTEASE FAMILY M14 CARBOXYPEPTIDASE A,B"/>
    <property type="match status" value="1"/>
</dbReference>
<keyword evidence="8" id="KW-1133">Transmembrane helix</keyword>
<evidence type="ECO:0000256" key="7">
    <source>
        <dbReference type="PROSITE-ProRule" id="PRU01379"/>
    </source>
</evidence>
<evidence type="ECO:0000313" key="10">
    <source>
        <dbReference type="EMBL" id="JAT90523.1"/>
    </source>
</evidence>
<dbReference type="PANTHER" id="PTHR11705:SF143">
    <property type="entry name" value="SLL0236 PROTEIN"/>
    <property type="match status" value="1"/>
</dbReference>
<evidence type="ECO:0000256" key="2">
    <source>
        <dbReference type="ARBA" id="ARBA00005988"/>
    </source>
</evidence>
<evidence type="ECO:0000256" key="8">
    <source>
        <dbReference type="SAM" id="Phobius"/>
    </source>
</evidence>
<dbReference type="GO" id="GO:0005615">
    <property type="term" value="C:extracellular space"/>
    <property type="evidence" value="ECO:0007669"/>
    <property type="project" value="TreeGrafter"/>
</dbReference>
<feature type="domain" description="Peptidase M14" evidence="9">
    <location>
        <begin position="1"/>
        <end position="87"/>
    </location>
</feature>
<evidence type="ECO:0000256" key="4">
    <source>
        <dbReference type="ARBA" id="ARBA00022801"/>
    </source>
</evidence>
<dbReference type="OrthoDB" id="3626597at2759"/>
<dbReference type="EMBL" id="GDQN01000531">
    <property type="protein sequence ID" value="JAT90523.1"/>
    <property type="molecule type" value="Transcribed_RNA"/>
</dbReference>
<dbReference type="SUPFAM" id="SSF53187">
    <property type="entry name" value="Zn-dependent exopeptidases"/>
    <property type="match status" value="1"/>
</dbReference>
<dbReference type="PROSITE" id="PS52035">
    <property type="entry name" value="PEPTIDASE_M14"/>
    <property type="match status" value="1"/>
</dbReference>
<reference evidence="10" key="1">
    <citation type="submission" date="2015-09" db="EMBL/GenBank/DDBJ databases">
        <title>De novo assembly of Pectinophora gossypiella (Pink Bollworm) gut transcriptome.</title>
        <authorList>
            <person name="Tassone E.E."/>
        </authorList>
    </citation>
    <scope>NUCLEOTIDE SEQUENCE</scope>
</reference>
<keyword evidence="8" id="KW-0472">Membrane</keyword>
<evidence type="ECO:0000256" key="6">
    <source>
        <dbReference type="ARBA" id="ARBA00023049"/>
    </source>
</evidence>
<dbReference type="AlphaFoldDB" id="A0A1E1WU06"/>
<keyword evidence="3" id="KW-0645">Protease</keyword>
<keyword evidence="4" id="KW-0378">Hydrolase</keyword>
<name>A0A1E1WU06_PECGO</name>
<evidence type="ECO:0000256" key="3">
    <source>
        <dbReference type="ARBA" id="ARBA00022670"/>
    </source>
</evidence>
<dbReference type="Gene3D" id="3.40.630.10">
    <property type="entry name" value="Zn peptidases"/>
    <property type="match status" value="1"/>
</dbReference>
<comment type="cofactor">
    <cofactor evidence="1">
        <name>Zn(2+)</name>
        <dbReference type="ChEBI" id="CHEBI:29105"/>
    </cofactor>
</comment>
<accession>A0A1E1WU06</accession>
<comment type="similarity">
    <text evidence="2 7">Belongs to the peptidase M14 family.</text>
</comment>
<dbReference type="GO" id="GO:0004181">
    <property type="term" value="F:metallocarboxypeptidase activity"/>
    <property type="evidence" value="ECO:0007669"/>
    <property type="project" value="InterPro"/>
</dbReference>
<feature type="transmembrane region" description="Helical" evidence="8">
    <location>
        <begin position="98"/>
        <end position="115"/>
    </location>
</feature>
<proteinExistence type="inferred from homology"/>
<evidence type="ECO:0000256" key="5">
    <source>
        <dbReference type="ARBA" id="ARBA00022833"/>
    </source>
</evidence>
<feature type="active site" description="Proton donor/acceptor" evidence="7">
    <location>
        <position position="53"/>
    </location>
</feature>
<evidence type="ECO:0000259" key="9">
    <source>
        <dbReference type="PROSITE" id="PS52035"/>
    </source>
</evidence>
<protein>
    <recommendedName>
        <fullName evidence="9">Peptidase M14 domain-containing protein</fullName>
    </recommendedName>
</protein>
<dbReference type="GO" id="GO:0008270">
    <property type="term" value="F:zinc ion binding"/>
    <property type="evidence" value="ECO:0007669"/>
    <property type="project" value="InterPro"/>
</dbReference>
<organism evidence="10">
    <name type="scientific">Pectinophora gossypiella</name>
    <name type="common">Cotton pink bollworm</name>
    <name type="synonym">Depressaria gossypiella</name>
    <dbReference type="NCBI Taxonomy" id="13191"/>
    <lineage>
        <taxon>Eukaryota</taxon>
        <taxon>Metazoa</taxon>
        <taxon>Ecdysozoa</taxon>
        <taxon>Arthropoda</taxon>
        <taxon>Hexapoda</taxon>
        <taxon>Insecta</taxon>
        <taxon>Pterygota</taxon>
        <taxon>Neoptera</taxon>
        <taxon>Endopterygota</taxon>
        <taxon>Lepidoptera</taxon>
        <taxon>Glossata</taxon>
        <taxon>Ditrysia</taxon>
        <taxon>Gelechioidea</taxon>
        <taxon>Gelechiidae</taxon>
        <taxon>Apatetrinae</taxon>
        <taxon>Pectinophora</taxon>
    </lineage>
</organism>
<keyword evidence="6" id="KW-0482">Metalloprotease</keyword>
<sequence>MFEIAIKGMDKLKERNGTEYIVGTSADILYHVSGSSFDWAKGEADIPIVYLFELRDDGDYGFLLPPELIKDNNREIVDGLIEMDRVTRQLGYYHRSSGFMHTLNAIIILLSLIIFM</sequence>